<gene>
    <name evidence="3" type="ORF">ACFPFX_01775</name>
</gene>
<evidence type="ECO:0008006" key="5">
    <source>
        <dbReference type="Google" id="ProtNLM"/>
    </source>
</evidence>
<keyword evidence="2" id="KW-1133">Transmembrane helix</keyword>
<protein>
    <recommendedName>
        <fullName evidence="5">Serine/threonine protein kinase</fullName>
    </recommendedName>
</protein>
<feature type="region of interest" description="Disordered" evidence="1">
    <location>
        <begin position="1"/>
        <end position="44"/>
    </location>
</feature>
<proteinExistence type="predicted"/>
<sequence>MSSAEEPSGTSSGTSSAEEPPGTSASEEPPGTSGPVRPRRPRGRTALIVAGAAALGVLAGTVTGYAVQYQRQPTPLGPLAQQGLAESKTAPADKNTTARTVSANRWDEKSDGDLRRLLVAKPDAAKSGEQPAWQDLLLSSADYEQPDGAFRQFLRDGFRRSATTSWSQDGKVYVTVMLTQFRDDTAVVSKDYARQQQEYMPDEDYAGNYGKPIPGSDNGHTYVFDKPVTKAGYEPLYEGRALAWRNGVFMEIQYENNSGPVSESALQALAKQQLERL</sequence>
<evidence type="ECO:0000313" key="4">
    <source>
        <dbReference type="Proteomes" id="UP001595834"/>
    </source>
</evidence>
<feature type="compositionally biased region" description="Low complexity" evidence="1">
    <location>
        <begin position="1"/>
        <end position="22"/>
    </location>
</feature>
<keyword evidence="4" id="KW-1185">Reference proteome</keyword>
<reference evidence="4" key="1">
    <citation type="journal article" date="2019" name="Int. J. Syst. Evol. Microbiol.">
        <title>The Global Catalogue of Microorganisms (GCM) 10K type strain sequencing project: providing services to taxonomists for standard genome sequencing and annotation.</title>
        <authorList>
            <consortium name="The Broad Institute Genomics Platform"/>
            <consortium name="The Broad Institute Genome Sequencing Center for Infectious Disease"/>
            <person name="Wu L."/>
            <person name="Ma J."/>
        </authorList>
    </citation>
    <scope>NUCLEOTIDE SEQUENCE [LARGE SCALE GENOMIC DNA]</scope>
    <source>
        <strain evidence="4">CCM 7224</strain>
    </source>
</reference>
<feature type="transmembrane region" description="Helical" evidence="2">
    <location>
        <begin position="46"/>
        <end position="67"/>
    </location>
</feature>
<dbReference type="RefSeq" id="WP_344372296.1">
    <property type="nucleotide sequence ID" value="NZ_BAAASQ010000005.1"/>
</dbReference>
<dbReference type="EMBL" id="JBHSIZ010000002">
    <property type="protein sequence ID" value="MFC4955029.1"/>
    <property type="molecule type" value="Genomic_DNA"/>
</dbReference>
<accession>A0ABV9UFM2</accession>
<feature type="compositionally biased region" description="Polar residues" evidence="1">
    <location>
        <begin position="94"/>
        <end position="103"/>
    </location>
</feature>
<organism evidence="3 4">
    <name type="scientific">Streptomyces mauvecolor</name>
    <dbReference type="NCBI Taxonomy" id="58345"/>
    <lineage>
        <taxon>Bacteria</taxon>
        <taxon>Bacillati</taxon>
        <taxon>Actinomycetota</taxon>
        <taxon>Actinomycetes</taxon>
        <taxon>Kitasatosporales</taxon>
        <taxon>Streptomycetaceae</taxon>
        <taxon>Streptomyces</taxon>
    </lineage>
</organism>
<comment type="caution">
    <text evidence="3">The sequence shown here is derived from an EMBL/GenBank/DDBJ whole genome shotgun (WGS) entry which is preliminary data.</text>
</comment>
<evidence type="ECO:0000256" key="2">
    <source>
        <dbReference type="SAM" id="Phobius"/>
    </source>
</evidence>
<dbReference type="Proteomes" id="UP001595834">
    <property type="component" value="Unassembled WGS sequence"/>
</dbReference>
<name>A0ABV9UFM2_9ACTN</name>
<evidence type="ECO:0000313" key="3">
    <source>
        <dbReference type="EMBL" id="MFC4955029.1"/>
    </source>
</evidence>
<feature type="region of interest" description="Disordered" evidence="1">
    <location>
        <begin position="84"/>
        <end position="107"/>
    </location>
</feature>
<keyword evidence="2" id="KW-0812">Transmembrane</keyword>
<keyword evidence="2" id="KW-0472">Membrane</keyword>
<evidence type="ECO:0000256" key="1">
    <source>
        <dbReference type="SAM" id="MobiDB-lite"/>
    </source>
</evidence>